<dbReference type="GO" id="GO:0015721">
    <property type="term" value="P:bile acid and bile salt transport"/>
    <property type="evidence" value="ECO:0007669"/>
    <property type="project" value="InterPro"/>
</dbReference>
<feature type="region of interest" description="Disordered" evidence="1">
    <location>
        <begin position="63"/>
        <end position="85"/>
    </location>
</feature>
<dbReference type="Proteomes" id="UP000472240">
    <property type="component" value="Chromosome 6"/>
</dbReference>
<sequence length="150" mass="16642">MDHSEEVTQALAGSAVPQELLEEMLWVFRVEDASPWNISIFVLMGVVIVISIVLLERSIKANRNQKMQPSEKQTPEALHLAEAGTKDDNSLNILRETLLSEKLNVHPVEVELKERRASQALLADPQGSESENADQCPMSLAAEMKELPAN</sequence>
<proteinExistence type="predicted"/>
<dbReference type="GO" id="GO:0016323">
    <property type="term" value="C:basolateral plasma membrane"/>
    <property type="evidence" value="ECO:0007669"/>
    <property type="project" value="Ensembl"/>
</dbReference>
<dbReference type="Pfam" id="PF15048">
    <property type="entry name" value="OSTbeta"/>
    <property type="match status" value="1"/>
</dbReference>
<feature type="compositionally biased region" description="Polar residues" evidence="1">
    <location>
        <begin position="63"/>
        <end position="72"/>
    </location>
</feature>
<evidence type="ECO:0000256" key="2">
    <source>
        <dbReference type="SAM" id="Phobius"/>
    </source>
</evidence>
<dbReference type="GeneTree" id="ENSGT00390000010409"/>
<reference evidence="3 4" key="2">
    <citation type="journal article" date="2018" name="Annu Rev Anim Biosci">
        <title>Bat Biology, Genomes, and the Bat1K Project: To Generate Chromosome-Level Genomes for All Living Bat Species.</title>
        <authorList>
            <person name="Teeling E.C."/>
            <person name="Vernes S.C."/>
            <person name="Davalos L.M."/>
            <person name="Ray D.A."/>
            <person name="Gilbert M.T.P."/>
            <person name="Myers E."/>
        </authorList>
    </citation>
    <scope>NUCLEOTIDE SEQUENCE</scope>
</reference>
<keyword evidence="2" id="KW-1133">Transmembrane helix</keyword>
<dbReference type="FunCoup" id="A0A671EE72">
    <property type="interactions" value="29"/>
</dbReference>
<feature type="region of interest" description="Disordered" evidence="1">
    <location>
        <begin position="119"/>
        <end position="150"/>
    </location>
</feature>
<dbReference type="InterPro" id="IPR029387">
    <property type="entry name" value="OSTbeta"/>
</dbReference>
<dbReference type="RefSeq" id="XP_032964696.1">
    <property type="nucleotide sequence ID" value="XM_033108805.1"/>
</dbReference>
<name>A0A671EE72_RHIFE</name>
<dbReference type="Ensembl" id="ENSRFET00010012693.1">
    <property type="protein sequence ID" value="ENSRFEP00010011601.1"/>
    <property type="gene ID" value="ENSRFEG00010007859.1"/>
</dbReference>
<reference evidence="3 4" key="1">
    <citation type="journal article" date="2015" name="Annu Rev Anim Biosci">
        <title>The Genome 10K Project: a way forward.</title>
        <authorList>
            <person name="Koepfli K.P."/>
            <person name="Paten B."/>
            <person name="O'Brien S.J."/>
            <person name="Koepfli K.P."/>
            <person name="Paten B."/>
            <person name="Antunes A."/>
            <person name="Belov K."/>
            <person name="Bustamante C."/>
            <person name="Castoe T.A."/>
            <person name="Clawson H."/>
            <person name="Crawford A.J."/>
            <person name="Diekhans M."/>
            <person name="Distel D."/>
            <person name="Durbin R."/>
            <person name="Earl D."/>
            <person name="Fujita M.K."/>
            <person name="Gamble T."/>
            <person name="Georges A."/>
            <person name="Gemmell N."/>
            <person name="Gilbert M.T."/>
            <person name="Graves J.M."/>
            <person name="Green R.E."/>
            <person name="Hickey G."/>
            <person name="Jarvis E.D."/>
            <person name="Johnson W."/>
            <person name="Komissarov A."/>
            <person name="Korf I."/>
            <person name="Kuhn R."/>
            <person name="Larkin D.M."/>
            <person name="Lewin H."/>
            <person name="Lopez J.V."/>
            <person name="Ma J."/>
            <person name="Marques-Bonet T."/>
            <person name="Miller W."/>
            <person name="Murphy R."/>
            <person name="Pevzner P."/>
            <person name="Shapiro B."/>
            <person name="Steiner C."/>
            <person name="Tamazian G."/>
            <person name="Venkatesh B."/>
            <person name="Wang J."/>
            <person name="Wayne R."/>
            <person name="Wiley E."/>
            <person name="Yang H."/>
            <person name="Zhang G."/>
            <person name="Haussler D."/>
            <person name="Ryder O."/>
            <person name="O'Brien S.J."/>
        </authorList>
    </citation>
    <scope>NUCLEOTIDE SEQUENCE</scope>
</reference>
<dbReference type="OrthoDB" id="9899510at2759"/>
<keyword evidence="2" id="KW-0812">Transmembrane</keyword>
<evidence type="ECO:0000256" key="1">
    <source>
        <dbReference type="SAM" id="MobiDB-lite"/>
    </source>
</evidence>
<protein>
    <submittedName>
        <fullName evidence="3">SLC51 subunit beta</fullName>
    </submittedName>
</protein>
<keyword evidence="4" id="KW-1185">Reference proteome</keyword>
<keyword evidence="2" id="KW-0472">Membrane</keyword>
<dbReference type="OMA" id="EMLWVFR"/>
<dbReference type="InParanoid" id="A0A671EE72"/>
<dbReference type="CTD" id="123264"/>
<dbReference type="RefSeq" id="XP_032964695.1">
    <property type="nucleotide sequence ID" value="XM_033108804.1"/>
</dbReference>
<dbReference type="InterPro" id="IPR052678">
    <property type="entry name" value="OST-beta_subunit"/>
</dbReference>
<gene>
    <name evidence="3" type="primary">SLC51B</name>
</gene>
<evidence type="ECO:0000313" key="3">
    <source>
        <dbReference type="Ensembl" id="ENSRFEP00010011601.1"/>
    </source>
</evidence>
<dbReference type="PANTHER" id="PTHR36129:SF1">
    <property type="entry name" value="ORGANIC SOLUTE TRANSPORTER SUBUNIT BETA"/>
    <property type="match status" value="1"/>
</dbReference>
<dbReference type="PANTHER" id="PTHR36129">
    <property type="entry name" value="ORGANIC SOLUTE TRANSPORTER SUBUNIT BETA-RELATED"/>
    <property type="match status" value="1"/>
</dbReference>
<reference evidence="3" key="4">
    <citation type="submission" date="2025-08" db="UniProtKB">
        <authorList>
            <consortium name="Ensembl"/>
        </authorList>
    </citation>
    <scope>IDENTIFICATION</scope>
</reference>
<dbReference type="GO" id="GO:0046982">
    <property type="term" value="F:protein heterodimerization activity"/>
    <property type="evidence" value="ECO:0007669"/>
    <property type="project" value="InterPro"/>
</dbReference>
<dbReference type="GO" id="GO:0032782">
    <property type="term" value="P:bile acid secretion"/>
    <property type="evidence" value="ECO:0007669"/>
    <property type="project" value="Ensembl"/>
</dbReference>
<dbReference type="KEGG" id="rfq:117023717"/>
<accession>A0A671EE72</accession>
<dbReference type="GeneID" id="117023717"/>
<dbReference type="GO" id="GO:0032991">
    <property type="term" value="C:protein-containing complex"/>
    <property type="evidence" value="ECO:0007669"/>
    <property type="project" value="TreeGrafter"/>
</dbReference>
<dbReference type="GO" id="GO:0022857">
    <property type="term" value="F:transmembrane transporter activity"/>
    <property type="evidence" value="ECO:0007669"/>
    <property type="project" value="InterPro"/>
</dbReference>
<organism evidence="3 4">
    <name type="scientific">Rhinolophus ferrumequinum</name>
    <name type="common">Greater horseshoe bat</name>
    <dbReference type="NCBI Taxonomy" id="59479"/>
    <lineage>
        <taxon>Eukaryota</taxon>
        <taxon>Metazoa</taxon>
        <taxon>Chordata</taxon>
        <taxon>Craniata</taxon>
        <taxon>Vertebrata</taxon>
        <taxon>Euteleostomi</taxon>
        <taxon>Mammalia</taxon>
        <taxon>Eutheria</taxon>
        <taxon>Laurasiatheria</taxon>
        <taxon>Chiroptera</taxon>
        <taxon>Yinpterochiroptera</taxon>
        <taxon>Rhinolophoidea</taxon>
        <taxon>Rhinolophidae</taxon>
        <taxon>Rhinolophinae</taxon>
        <taxon>Rhinolophus</taxon>
    </lineage>
</organism>
<feature type="transmembrane region" description="Helical" evidence="2">
    <location>
        <begin position="36"/>
        <end position="55"/>
    </location>
</feature>
<reference evidence="3" key="5">
    <citation type="submission" date="2025-09" db="UniProtKB">
        <authorList>
            <consortium name="Ensembl"/>
        </authorList>
    </citation>
    <scope>IDENTIFICATION</scope>
</reference>
<dbReference type="AlphaFoldDB" id="A0A671EE72"/>
<evidence type="ECO:0000313" key="4">
    <source>
        <dbReference type="Proteomes" id="UP000472240"/>
    </source>
</evidence>
<reference evidence="4" key="3">
    <citation type="submission" date="2018-12" db="EMBL/GenBank/DDBJ databases">
        <title>G10K-VGP greater horseshoe bat female genome, primary haplotype.</title>
        <authorList>
            <person name="Teeling E."/>
            <person name="Myers G."/>
            <person name="Vernes S."/>
            <person name="Pippel M."/>
            <person name="Winkler S."/>
            <person name="Fedrigo O."/>
            <person name="Rhie A."/>
            <person name="Koren S."/>
            <person name="Phillippy A."/>
            <person name="Lewin H."/>
            <person name="Damas J."/>
            <person name="Howe K."/>
            <person name="Mountcastle J."/>
            <person name="Jarvis E.D."/>
        </authorList>
    </citation>
    <scope>NUCLEOTIDE SEQUENCE [LARGE SCALE GENOMIC DNA]</scope>
</reference>